<protein>
    <recommendedName>
        <fullName evidence="4">UBC core domain-containing protein</fullName>
    </recommendedName>
</protein>
<feature type="region of interest" description="Disordered" evidence="3">
    <location>
        <begin position="327"/>
        <end position="421"/>
    </location>
</feature>
<feature type="compositionally biased region" description="Acidic residues" evidence="3">
    <location>
        <begin position="618"/>
        <end position="644"/>
    </location>
</feature>
<feature type="region of interest" description="Disordered" evidence="3">
    <location>
        <begin position="1021"/>
        <end position="1041"/>
    </location>
</feature>
<feature type="domain" description="UBC core" evidence="4">
    <location>
        <begin position="1132"/>
        <end position="1248"/>
    </location>
</feature>
<feature type="region of interest" description="Disordered" evidence="3">
    <location>
        <begin position="608"/>
        <end position="650"/>
    </location>
</feature>
<dbReference type="InterPro" id="IPR016135">
    <property type="entry name" value="UBQ-conjugating_enzyme/RWD"/>
</dbReference>
<feature type="non-terminal residue" evidence="5">
    <location>
        <position position="1248"/>
    </location>
</feature>
<evidence type="ECO:0000256" key="3">
    <source>
        <dbReference type="SAM" id="MobiDB-lite"/>
    </source>
</evidence>
<evidence type="ECO:0000256" key="2">
    <source>
        <dbReference type="ARBA" id="ARBA00022786"/>
    </source>
</evidence>
<accession>A0A8S3ZJ72</accession>
<reference evidence="5" key="1">
    <citation type="submission" date="2021-04" db="EMBL/GenBank/DDBJ databases">
        <authorList>
            <consortium name="Molecular Ecology Group"/>
        </authorList>
    </citation>
    <scope>NUCLEOTIDE SEQUENCE</scope>
</reference>
<dbReference type="SUPFAM" id="SSF54495">
    <property type="entry name" value="UBC-like"/>
    <property type="match status" value="1"/>
</dbReference>
<dbReference type="PANTHER" id="PTHR46116:SF15">
    <property type="entry name" value="(E3-INDEPENDENT) E2 UBIQUITIN-CONJUGATING ENZYME"/>
    <property type="match status" value="1"/>
</dbReference>
<dbReference type="CDD" id="cd23837">
    <property type="entry name" value="UBCc_UBE2O"/>
    <property type="match status" value="1"/>
</dbReference>
<dbReference type="EMBL" id="CAJHNH020002957">
    <property type="protein sequence ID" value="CAG5128168.1"/>
    <property type="molecule type" value="Genomic_DNA"/>
</dbReference>
<dbReference type="Pfam" id="PF23043">
    <property type="entry name" value="SH3-B_UBE2O"/>
    <property type="match status" value="1"/>
</dbReference>
<dbReference type="Gene3D" id="3.10.110.10">
    <property type="entry name" value="Ubiquitin Conjugating Enzyme"/>
    <property type="match status" value="1"/>
</dbReference>
<feature type="compositionally biased region" description="Acidic residues" evidence="3">
    <location>
        <begin position="350"/>
        <end position="364"/>
    </location>
</feature>
<keyword evidence="6" id="KW-1185">Reference proteome</keyword>
<dbReference type="Pfam" id="PF00179">
    <property type="entry name" value="UQ_con"/>
    <property type="match status" value="1"/>
</dbReference>
<dbReference type="AlphaFoldDB" id="A0A8S3ZJ72"/>
<gene>
    <name evidence="5" type="ORF">CUNI_LOCUS13726</name>
</gene>
<comment type="caution">
    <text evidence="5">The sequence shown here is derived from an EMBL/GenBank/DDBJ whole genome shotgun (WGS) entry which is preliminary data.</text>
</comment>
<dbReference type="PROSITE" id="PS50127">
    <property type="entry name" value="UBC_2"/>
    <property type="match status" value="1"/>
</dbReference>
<organism evidence="5 6">
    <name type="scientific">Candidula unifasciata</name>
    <dbReference type="NCBI Taxonomy" id="100452"/>
    <lineage>
        <taxon>Eukaryota</taxon>
        <taxon>Metazoa</taxon>
        <taxon>Spiralia</taxon>
        <taxon>Lophotrochozoa</taxon>
        <taxon>Mollusca</taxon>
        <taxon>Gastropoda</taxon>
        <taxon>Heterobranchia</taxon>
        <taxon>Euthyneura</taxon>
        <taxon>Panpulmonata</taxon>
        <taxon>Eupulmonata</taxon>
        <taxon>Stylommatophora</taxon>
        <taxon>Helicina</taxon>
        <taxon>Helicoidea</taxon>
        <taxon>Geomitridae</taxon>
        <taxon>Candidula</taxon>
    </lineage>
</organism>
<feature type="region of interest" description="Disordered" evidence="3">
    <location>
        <begin position="796"/>
        <end position="823"/>
    </location>
</feature>
<evidence type="ECO:0000313" key="6">
    <source>
        <dbReference type="Proteomes" id="UP000678393"/>
    </source>
</evidence>
<name>A0A8S3ZJ72_9EUPU</name>
<dbReference type="InterPro" id="IPR057733">
    <property type="entry name" value="UBE2O-like_SH3-B"/>
</dbReference>
<dbReference type="InterPro" id="IPR000608">
    <property type="entry name" value="UBC"/>
</dbReference>
<sequence>MAACSLFEEDEVCVYKPGKGYSFGLVLENSEFLSSGEEDEAEALNDRLSKGTVRVSWYPSGKETVVSEDKVQLLDRSLMPGDVVKRLIPGQESQCGFVMDMDVHCHLRILRTSKYIYSVNSKDLEPLQKFEYGQEVMLDSWLGRIEGFDIQVILLFADGARCQVDESDLCPFHDIVEKRSTSEFSECPFYPGQELKGHLDSLSDARWLNSTSRYCHRTANKKGKSTSVVVKVEKIVYKSVEVHWLYRGFEKSDHVNEALSPPPNVIEGDNVERLKILDWFSHCSVQIGDFMTYRIKNDDIITSIEPAKAYDPKTAFIKDAAVKVVRDNDNKKQDEPVTNSVTSGTSIDKETDDGDDADFEDVDDGDKSCLLEKNGASGGRGTGGGHGGRKRSRVVKSFGQRQKSGKQGHNQKTNNKKQRAVKECSFKPDEVVQVEVEFTTSWAAVMWQDGTVEKDIPSLELFPVHHLDDLEFFPGDFVLSTVDLPEPADYGVVVKADHAERTCLVHWMKTYEVGKATAPTIVASNCEVSVYDISDHPDYKFRPGQSIVRVGGFEHLPTEPGTPLQAVGQIFEMDANGHLVVKWADGSISQCYPQEVYIISEDMDDVSDNSVESWASESEYETDGSGEIWETESENEIIGEDSDDKDGKDDSGFDQGALCVHKQKLDALLSRAEVALVKLQKLLNVFDISAVSVPECFHDIIRIYRSCHDLDHILQSSFFSDPELQSLITQAKKEIRRDKANKISKHLSQLFEAWSSSLPAEDGENVGTVAIGGKTIRVSAKRKAADIEVSLQVPAGEGDSCDSSHSQLKSGAAGGSDASEGSNVSMLIHDSPAVSDLINACDTLYELKGMKELSEVAVNDCSRSGSHERRSSDPSSISAAFAFKNKKKNKDANLVGENCVSKAAKRTKSDGFDDSGHEAKKSRDETMTATHVAQDLCYKICESLQKQILKIHEEVNKRTRRLINVTAKHIAANESTVSKDANVPVSPGSDSSETVGCDHNEGPDVSNPVEQDAGCVKIDNDPASSVLSPPSAEVKDSANEEKCLEKDKPFVTDNIELVEEKTTNQDEPLAVKEEACEAVSSNSCISLKEEASETLEDVKEMLDPCKGFCMYGEAQSFHTYISRESQPANPRVFRTTVRKELKLFQTSLPDGIFIKGFEDRLDLYSVMILGPAGTPYEDGLFLFDMMLPNDYPNAPPLCHYHSYCSDRLNPNLYEDGKVCVSLLGTWAGKGTEVWTSKSSLLQVLVSIQ</sequence>
<evidence type="ECO:0000313" key="5">
    <source>
        <dbReference type="EMBL" id="CAG5128168.1"/>
    </source>
</evidence>
<keyword evidence="1" id="KW-0808">Transferase</keyword>
<feature type="region of interest" description="Disordered" evidence="3">
    <location>
        <begin position="979"/>
        <end position="1006"/>
    </location>
</feature>
<dbReference type="SMART" id="SM00212">
    <property type="entry name" value="UBCc"/>
    <property type="match status" value="1"/>
</dbReference>
<dbReference type="Proteomes" id="UP000678393">
    <property type="component" value="Unassembled WGS sequence"/>
</dbReference>
<dbReference type="InterPro" id="IPR057735">
    <property type="entry name" value="UBE2O-like_tSH3-B"/>
</dbReference>
<proteinExistence type="predicted"/>
<feature type="compositionally biased region" description="Polar residues" evidence="3">
    <location>
        <begin position="399"/>
        <end position="413"/>
    </location>
</feature>
<keyword evidence="2" id="KW-0833">Ubl conjugation pathway</keyword>
<feature type="compositionally biased region" description="Basic and acidic residues" evidence="3">
    <location>
        <begin position="907"/>
        <end position="926"/>
    </location>
</feature>
<feature type="compositionally biased region" description="Polar residues" evidence="3">
    <location>
        <begin position="336"/>
        <end position="346"/>
    </location>
</feature>
<dbReference type="GO" id="GO:0061631">
    <property type="term" value="F:ubiquitin conjugating enzyme activity"/>
    <property type="evidence" value="ECO:0007669"/>
    <property type="project" value="TreeGrafter"/>
</dbReference>
<dbReference type="Pfam" id="PF23046">
    <property type="entry name" value="tSH3-B_UBE2O"/>
    <property type="match status" value="1"/>
</dbReference>
<evidence type="ECO:0000256" key="1">
    <source>
        <dbReference type="ARBA" id="ARBA00022679"/>
    </source>
</evidence>
<dbReference type="PANTHER" id="PTHR46116">
    <property type="entry name" value="(E3-INDEPENDENT) E2 UBIQUITIN-CONJUGATING ENZYME"/>
    <property type="match status" value="1"/>
</dbReference>
<dbReference type="InterPro" id="IPR057734">
    <property type="entry name" value="UBE2O-like_SH3-C"/>
</dbReference>
<feature type="region of interest" description="Disordered" evidence="3">
    <location>
        <begin position="905"/>
        <end position="926"/>
    </location>
</feature>
<dbReference type="OrthoDB" id="47801at2759"/>
<feature type="compositionally biased region" description="Gly residues" evidence="3">
    <location>
        <begin position="376"/>
        <end position="386"/>
    </location>
</feature>
<dbReference type="Pfam" id="PF23044">
    <property type="entry name" value="SH3-C_UBE2O"/>
    <property type="match status" value="1"/>
</dbReference>
<evidence type="ECO:0000259" key="4">
    <source>
        <dbReference type="PROSITE" id="PS50127"/>
    </source>
</evidence>